<evidence type="ECO:0000256" key="6">
    <source>
        <dbReference type="SAM" id="MobiDB-lite"/>
    </source>
</evidence>
<reference evidence="7 8" key="1">
    <citation type="journal article" date="2007" name="Proc. Natl. Acad. Sci. U.S.A.">
        <title>The tiny eukaryote Ostreococcus provides genomic insights into the paradox of plankton speciation.</title>
        <authorList>
            <person name="Palenik B."/>
            <person name="Grimwood J."/>
            <person name="Aerts A."/>
            <person name="Rouze P."/>
            <person name="Salamov A."/>
            <person name="Putnam N."/>
            <person name="Dupont C."/>
            <person name="Jorgensen R."/>
            <person name="Derelle E."/>
            <person name="Rombauts S."/>
            <person name="Zhou K."/>
            <person name="Otillar R."/>
            <person name="Merchant S.S."/>
            <person name="Podell S."/>
            <person name="Gaasterland T."/>
            <person name="Napoli C."/>
            <person name="Gendler K."/>
            <person name="Manuell A."/>
            <person name="Tai V."/>
            <person name="Vallon O."/>
            <person name="Piganeau G."/>
            <person name="Jancek S."/>
            <person name="Heijde M."/>
            <person name="Jabbari K."/>
            <person name="Bowler C."/>
            <person name="Lohr M."/>
            <person name="Robbens S."/>
            <person name="Werner G."/>
            <person name="Dubchak I."/>
            <person name="Pazour G.J."/>
            <person name="Ren Q."/>
            <person name="Paulsen I."/>
            <person name="Delwiche C."/>
            <person name="Schmutz J."/>
            <person name="Rokhsar D."/>
            <person name="Van de Peer Y."/>
            <person name="Moreau H."/>
            <person name="Grigoriev I.V."/>
        </authorList>
    </citation>
    <scope>NUCLEOTIDE SEQUENCE [LARGE SCALE GENOMIC DNA]</scope>
    <source>
        <strain evidence="7 8">CCE9901</strain>
    </source>
</reference>
<keyword evidence="1 5" id="KW-0853">WD repeat</keyword>
<keyword evidence="2" id="KW-0677">Repeat</keyword>
<feature type="repeat" description="WD" evidence="5">
    <location>
        <begin position="137"/>
        <end position="179"/>
    </location>
</feature>
<accession>A4S4M9</accession>
<dbReference type="STRING" id="436017.A4S4M9"/>
<evidence type="ECO:0000313" key="8">
    <source>
        <dbReference type="Proteomes" id="UP000001568"/>
    </source>
</evidence>
<proteinExistence type="predicted"/>
<dbReference type="GO" id="GO:0031464">
    <property type="term" value="C:Cul4A-RING E3 ubiquitin ligase complex"/>
    <property type="evidence" value="ECO:0007669"/>
    <property type="project" value="TreeGrafter"/>
</dbReference>
<dbReference type="eggNOG" id="KOG4283">
    <property type="taxonomic scope" value="Eukaryota"/>
</dbReference>
<feature type="repeat" description="WD" evidence="5">
    <location>
        <begin position="250"/>
        <end position="291"/>
    </location>
</feature>
<dbReference type="RefSeq" id="XP_001420294.1">
    <property type="nucleotide sequence ID" value="XM_001420257.1"/>
</dbReference>
<dbReference type="SMART" id="SM00320">
    <property type="entry name" value="WD40"/>
    <property type="match status" value="5"/>
</dbReference>
<dbReference type="GeneID" id="5004362"/>
<evidence type="ECO:0000256" key="5">
    <source>
        <dbReference type="PROSITE-ProRule" id="PRU00221"/>
    </source>
</evidence>
<evidence type="ECO:0000256" key="4">
    <source>
        <dbReference type="ARBA" id="ARBA00023204"/>
    </source>
</evidence>
<keyword evidence="4" id="KW-0234">DNA repair</keyword>
<dbReference type="InterPro" id="IPR042238">
    <property type="entry name" value="Rad28/ERCC8/Ckn1/ATCSA-1"/>
</dbReference>
<dbReference type="InterPro" id="IPR036322">
    <property type="entry name" value="WD40_repeat_dom_sf"/>
</dbReference>
<evidence type="ECO:0000256" key="1">
    <source>
        <dbReference type="ARBA" id="ARBA00022574"/>
    </source>
</evidence>
<keyword evidence="8" id="KW-1185">Reference proteome</keyword>
<dbReference type="SUPFAM" id="SSF50978">
    <property type="entry name" value="WD40 repeat-like"/>
    <property type="match status" value="1"/>
</dbReference>
<dbReference type="EMBL" id="CP000591">
    <property type="protein sequence ID" value="ABO98587.1"/>
    <property type="molecule type" value="Genomic_DNA"/>
</dbReference>
<evidence type="ECO:0000256" key="3">
    <source>
        <dbReference type="ARBA" id="ARBA00022763"/>
    </source>
</evidence>
<dbReference type="InterPro" id="IPR020472">
    <property type="entry name" value="WD40_PAC1"/>
</dbReference>
<dbReference type="OrthoDB" id="497510at2759"/>
<feature type="non-terminal residue" evidence="7">
    <location>
        <position position="1"/>
    </location>
</feature>
<dbReference type="Pfam" id="PF00400">
    <property type="entry name" value="WD40"/>
    <property type="match status" value="5"/>
</dbReference>
<dbReference type="OMA" id="LRISWRH"/>
<gene>
    <name evidence="7" type="ORF">OSTLU_3307</name>
</gene>
<evidence type="ECO:0000313" key="7">
    <source>
        <dbReference type="EMBL" id="ABO98587.1"/>
    </source>
</evidence>
<organism evidence="7 8">
    <name type="scientific">Ostreococcus lucimarinus (strain CCE9901)</name>
    <dbReference type="NCBI Taxonomy" id="436017"/>
    <lineage>
        <taxon>Eukaryota</taxon>
        <taxon>Viridiplantae</taxon>
        <taxon>Chlorophyta</taxon>
        <taxon>Mamiellophyceae</taxon>
        <taxon>Mamiellales</taxon>
        <taxon>Bathycoccaceae</taxon>
        <taxon>Ostreococcus</taxon>
    </lineage>
</organism>
<dbReference type="PROSITE" id="PS50294">
    <property type="entry name" value="WD_REPEATS_REGION"/>
    <property type="match status" value="3"/>
</dbReference>
<dbReference type="Gramene" id="ABO98587">
    <property type="protein sequence ID" value="ABO98587"/>
    <property type="gene ID" value="OSTLU_3307"/>
</dbReference>
<dbReference type="PANTHER" id="PTHR46202:SF1">
    <property type="entry name" value="DNA EXCISION REPAIR PROTEIN ERCC-8"/>
    <property type="match status" value="1"/>
</dbReference>
<dbReference type="AlphaFoldDB" id="A4S4M9"/>
<dbReference type="GO" id="GO:0006283">
    <property type="term" value="P:transcription-coupled nucleotide-excision repair"/>
    <property type="evidence" value="ECO:0007669"/>
    <property type="project" value="InterPro"/>
</dbReference>
<dbReference type="GO" id="GO:0043161">
    <property type="term" value="P:proteasome-mediated ubiquitin-dependent protein catabolic process"/>
    <property type="evidence" value="ECO:0007669"/>
    <property type="project" value="TreeGrafter"/>
</dbReference>
<protein>
    <submittedName>
        <fullName evidence="7">Uncharacterized protein</fullName>
    </submittedName>
</protein>
<dbReference type="PANTHER" id="PTHR46202">
    <property type="entry name" value="DNA EXCISION REPAIR PROTEIN ERCC-8"/>
    <property type="match status" value="1"/>
</dbReference>
<feature type="non-terminal residue" evidence="7">
    <location>
        <position position="373"/>
    </location>
</feature>
<keyword evidence="3" id="KW-0227">DNA damage</keyword>
<name>A4S4M9_OSTLU</name>
<evidence type="ECO:0000256" key="2">
    <source>
        <dbReference type="ARBA" id="ARBA00022737"/>
    </source>
</evidence>
<dbReference type="PROSITE" id="PS50082">
    <property type="entry name" value="WD_REPEATS_2"/>
    <property type="match status" value="3"/>
</dbReference>
<dbReference type="KEGG" id="olu:OSTLU_3307"/>
<dbReference type="Proteomes" id="UP000001568">
    <property type="component" value="Chromosome 11"/>
</dbReference>
<dbReference type="Gene3D" id="2.130.10.10">
    <property type="entry name" value="YVTN repeat-like/Quinoprotein amine dehydrogenase"/>
    <property type="match status" value="2"/>
</dbReference>
<sequence>VDLDACERRYLLVGGIDGSVRAYDTEAANRAGASGTASGTASGAAATSEEIGHTYATSCVRWLPSDTGMFFSGSYDKTVKCWDANSLRSACDVELPTKCRTLALSDAATTHSLVAIGSDDNVVRLWDPASNAIAHTLSGHRGSVHAIEWLRSNEHALATGGAEGDVRLWDIRSAGAYMILDRHNTQPSARVDAIKDAMYAGASTSGTIEAGPKPASRKMADSSARGRDERDDASRSRLFPAGDGYSSIPAPAHDGQVSGLRTTPCGMFIVSTGADGRIRRWDLSNGLNTYTPYDSAGAAPTASACQIAITADGERLYVPCTDTRVRVYRTHTGTLDAELKGHLDDVVACAYKDGGDAKLFTCGKDANVLVWAP</sequence>
<dbReference type="InterPro" id="IPR015943">
    <property type="entry name" value="WD40/YVTN_repeat-like_dom_sf"/>
</dbReference>
<feature type="region of interest" description="Disordered" evidence="6">
    <location>
        <begin position="204"/>
        <end position="256"/>
    </location>
</feature>
<dbReference type="PRINTS" id="PR00320">
    <property type="entry name" value="GPROTEINBRPT"/>
</dbReference>
<dbReference type="HOGENOM" id="CLU_032951_2_0_1"/>
<dbReference type="InterPro" id="IPR001680">
    <property type="entry name" value="WD40_rpt"/>
</dbReference>
<feature type="compositionally biased region" description="Basic and acidic residues" evidence="6">
    <location>
        <begin position="218"/>
        <end position="235"/>
    </location>
</feature>
<dbReference type="GO" id="GO:0000209">
    <property type="term" value="P:protein polyubiquitination"/>
    <property type="evidence" value="ECO:0007669"/>
    <property type="project" value="TreeGrafter"/>
</dbReference>
<dbReference type="GO" id="GO:0000109">
    <property type="term" value="C:nucleotide-excision repair complex"/>
    <property type="evidence" value="ECO:0007669"/>
    <property type="project" value="TreeGrafter"/>
</dbReference>
<feature type="repeat" description="WD" evidence="5">
    <location>
        <begin position="50"/>
        <end position="86"/>
    </location>
</feature>